<name>A0A8J2U3S2_9GAMM</name>
<dbReference type="PANTHER" id="PTHR37528:SF1">
    <property type="entry name" value="UPF0149 PROTEIN YGFB"/>
    <property type="match status" value="1"/>
</dbReference>
<proteinExistence type="inferred from homology"/>
<dbReference type="RefSeq" id="WP_087505045.1">
    <property type="nucleotide sequence ID" value="NZ_BMDX01000004.1"/>
</dbReference>
<dbReference type="InterPro" id="IPR036255">
    <property type="entry name" value="YgfB-like_sf"/>
</dbReference>
<dbReference type="PANTHER" id="PTHR37528">
    <property type="entry name" value="UPF0149 PROTEIN YGFB"/>
    <property type="match status" value="1"/>
</dbReference>
<organism evidence="2 3">
    <name type="scientific">Neiella marina</name>
    <dbReference type="NCBI Taxonomy" id="508461"/>
    <lineage>
        <taxon>Bacteria</taxon>
        <taxon>Pseudomonadati</taxon>
        <taxon>Pseudomonadota</taxon>
        <taxon>Gammaproteobacteria</taxon>
        <taxon>Alteromonadales</taxon>
        <taxon>Echinimonadaceae</taxon>
        <taxon>Neiella</taxon>
    </lineage>
</organism>
<keyword evidence="3" id="KW-1185">Reference proteome</keyword>
<dbReference type="Proteomes" id="UP000619743">
    <property type="component" value="Unassembled WGS sequence"/>
</dbReference>
<dbReference type="Gene3D" id="1.20.120.740">
    <property type="entry name" value="YgfB uncharacterised protein family UPF0149, PF03695"/>
    <property type="match status" value="1"/>
</dbReference>
<accession>A0A8J2U3S2</accession>
<evidence type="ECO:0000256" key="1">
    <source>
        <dbReference type="ARBA" id="ARBA00038308"/>
    </source>
</evidence>
<dbReference type="AlphaFoldDB" id="A0A8J2U3S2"/>
<dbReference type="GO" id="GO:0005829">
    <property type="term" value="C:cytosol"/>
    <property type="evidence" value="ECO:0007669"/>
    <property type="project" value="TreeGrafter"/>
</dbReference>
<protein>
    <submittedName>
        <fullName evidence="2">UPF0149 protein YgfB</fullName>
    </submittedName>
</protein>
<comment type="caution">
    <text evidence="2">The sequence shown here is derived from an EMBL/GenBank/DDBJ whole genome shotgun (WGS) entry which is preliminary data.</text>
</comment>
<dbReference type="OrthoDB" id="9783391at2"/>
<dbReference type="Pfam" id="PF03695">
    <property type="entry name" value="UPF0149"/>
    <property type="match status" value="1"/>
</dbReference>
<dbReference type="InterPro" id="IPR011978">
    <property type="entry name" value="YgfB-like"/>
</dbReference>
<gene>
    <name evidence="2" type="primary">ygfB</name>
    <name evidence="2" type="ORF">GCM10011369_12110</name>
</gene>
<evidence type="ECO:0000313" key="2">
    <source>
        <dbReference type="EMBL" id="GGA71897.1"/>
    </source>
</evidence>
<sequence length="188" mass="20428">MYQAPSLYQALSEAIEAKSMLTDAAEIHGIIVGQLSGGLTQDGPDWLNNLCDLTNNGEPLPEQVQQLVDDLRKVTSKTLLDEELGFRLLLPDDESPFGVQAEATSQWVQGFLAGFAIASPSLDGASDELNECLRDLGEIALLEVPEEADDESDIALTELQEYIRIAAMMAFAEFGLPPKQAEQQPALH</sequence>
<dbReference type="SUPFAM" id="SSF101327">
    <property type="entry name" value="YgfB-like"/>
    <property type="match status" value="1"/>
</dbReference>
<comment type="similarity">
    <text evidence="1">Belongs to the UPF0149 family.</text>
</comment>
<dbReference type="EMBL" id="BMDX01000004">
    <property type="protein sequence ID" value="GGA71897.1"/>
    <property type="molecule type" value="Genomic_DNA"/>
</dbReference>
<reference evidence="3" key="1">
    <citation type="journal article" date="2019" name="Int. J. Syst. Evol. Microbiol.">
        <title>The Global Catalogue of Microorganisms (GCM) 10K type strain sequencing project: providing services to taxonomists for standard genome sequencing and annotation.</title>
        <authorList>
            <consortium name="The Broad Institute Genomics Platform"/>
            <consortium name="The Broad Institute Genome Sequencing Center for Infectious Disease"/>
            <person name="Wu L."/>
            <person name="Ma J."/>
        </authorList>
    </citation>
    <scope>NUCLEOTIDE SEQUENCE [LARGE SCALE GENOMIC DNA]</scope>
    <source>
        <strain evidence="3">CGMCC 1.10130</strain>
    </source>
</reference>
<evidence type="ECO:0000313" key="3">
    <source>
        <dbReference type="Proteomes" id="UP000619743"/>
    </source>
</evidence>